<dbReference type="Gene3D" id="3.10.20.520">
    <property type="entry name" value="Phenylacetic acid degradation B"/>
    <property type="match status" value="1"/>
</dbReference>
<reference evidence="2" key="1">
    <citation type="submission" date="2019-01" db="EMBL/GenBank/DDBJ databases">
        <title>Complete genome of Halorubrum ezzemoulense strain FB21.</title>
        <authorList>
            <person name="Feng Y."/>
            <person name="Louyakis A.S."/>
            <person name="Papke R.T."/>
            <person name="Gogarten J.P."/>
        </authorList>
    </citation>
    <scope>NUCLEOTIDE SEQUENCE [LARGE SCALE GENOMIC DNA]</scope>
    <source>
        <strain evidence="2">Fb21</strain>
        <plasmid evidence="2">megaPlasmid</plasmid>
    </source>
</reference>
<name>A0A256KR91_HALEZ</name>
<dbReference type="KEGG" id="hezz:EO776_16145"/>
<dbReference type="EMBL" id="CP034941">
    <property type="protein sequence ID" value="QAY21520.1"/>
    <property type="molecule type" value="Genomic_DNA"/>
</dbReference>
<evidence type="ECO:0000313" key="1">
    <source>
        <dbReference type="EMBL" id="QAY21520.1"/>
    </source>
</evidence>
<gene>
    <name evidence="1" type="ORF">EO776_16145</name>
</gene>
<dbReference type="AlphaFoldDB" id="A0A256KR91"/>
<dbReference type="Proteomes" id="UP000293073">
    <property type="component" value="Plasmid megaplasmid"/>
</dbReference>
<dbReference type="InterPro" id="IPR038693">
    <property type="entry name" value="PaaB_sf"/>
</dbReference>
<organism evidence="1 2">
    <name type="scientific">Halorubrum ezzemoulense</name>
    <name type="common">Halorubrum chaoviator</name>
    <dbReference type="NCBI Taxonomy" id="337243"/>
    <lineage>
        <taxon>Archaea</taxon>
        <taxon>Methanobacteriati</taxon>
        <taxon>Methanobacteriota</taxon>
        <taxon>Stenosarchaea group</taxon>
        <taxon>Halobacteria</taxon>
        <taxon>Halobacteriales</taxon>
        <taxon>Haloferacaceae</taxon>
        <taxon>Halorubrum</taxon>
    </lineage>
</organism>
<evidence type="ECO:0000313" key="2">
    <source>
        <dbReference type="Proteomes" id="UP000293073"/>
    </source>
</evidence>
<sequence>MIWEVFRQSNEGGEFKYCRDVHAPDREMAKQFAVIQHGRRKPTNALWVAPQEKILSISPDEDPGESTADGETVEWVVFAPNFQGYQTEAGSVEATDEAGAKALALEEFSDPDDKELWVVEEQFLSEVNATQVAFGGTTDKAYRFAQTYNVDPAAEEVAASEGEQVEAERRRGEL</sequence>
<accession>A0A256KR91</accession>
<proteinExistence type="predicted"/>
<protein>
    <submittedName>
        <fullName evidence="1">PacF protein</fullName>
    </submittedName>
</protein>
<dbReference type="Pfam" id="PF06243">
    <property type="entry name" value="PaaB"/>
    <property type="match status" value="1"/>
</dbReference>
<keyword evidence="1" id="KW-0614">Plasmid</keyword>
<geneLocation type="plasmid" evidence="2">
    <name>megaPlasmid</name>
</geneLocation>
<dbReference type="InterPro" id="IPR009359">
    <property type="entry name" value="PaaB"/>
</dbReference>